<proteinExistence type="predicted"/>
<evidence type="ECO:0000313" key="3">
    <source>
        <dbReference type="EMBL" id="NVD28837.1"/>
    </source>
</evidence>
<dbReference type="Pfam" id="PF13590">
    <property type="entry name" value="DUF4136"/>
    <property type="match status" value="1"/>
</dbReference>
<dbReference type="Proteomes" id="UP000652427">
    <property type="component" value="Unassembled WGS sequence"/>
</dbReference>
<dbReference type="InterPro" id="IPR025411">
    <property type="entry name" value="DUF4136"/>
</dbReference>
<dbReference type="EMBL" id="JABWMH010000004">
    <property type="protein sequence ID" value="NVD28837.1"/>
    <property type="molecule type" value="Genomic_DNA"/>
</dbReference>
<reference evidence="3 4" key="1">
    <citation type="submission" date="2020-06" db="EMBL/GenBank/DDBJ databases">
        <authorList>
            <person name="Kim S.-J."/>
            <person name="Park S.-J."/>
        </authorList>
    </citation>
    <scope>NUCLEOTIDE SEQUENCE [LARGE SCALE GENOMIC DNA]</scope>
    <source>
        <strain evidence="3 4">SW-151</strain>
    </source>
</reference>
<dbReference type="RefSeq" id="WP_176280296.1">
    <property type="nucleotide sequence ID" value="NZ_JABWMH010000004.1"/>
</dbReference>
<organism evidence="3 4">
    <name type="scientific">Parasphingorhabdus flavimaris</name>
    <dbReference type="NCBI Taxonomy" id="266812"/>
    <lineage>
        <taxon>Bacteria</taxon>
        <taxon>Pseudomonadati</taxon>
        <taxon>Pseudomonadota</taxon>
        <taxon>Alphaproteobacteria</taxon>
        <taxon>Sphingomonadales</taxon>
        <taxon>Sphingomonadaceae</taxon>
        <taxon>Parasphingorhabdus</taxon>
    </lineage>
</organism>
<sequence>MAGFQSFATTALAVALLSGCTAMTPPVDVTRFHNAQVAPIVPGSVIIRPNVTDEGHSSSIEYATYSAALLRELQRVGFSEARDDKQNSDYIVRYTLERAVLSASGSRSPVSVGVGGSTGSRGSGVGLGIGIDLSGPPKDKIVTELSVRLTERESGEIVWEGRASVEAKDGSPASQPGLAAAKLAEALFKDFPGESGTTIRVP</sequence>
<comment type="caution">
    <text evidence="3">The sequence shown here is derived from an EMBL/GenBank/DDBJ whole genome shotgun (WGS) entry which is preliminary data.</text>
</comment>
<evidence type="ECO:0000259" key="2">
    <source>
        <dbReference type="Pfam" id="PF13590"/>
    </source>
</evidence>
<feature type="chain" id="PRO_5047151194" evidence="1">
    <location>
        <begin position="25"/>
        <end position="202"/>
    </location>
</feature>
<evidence type="ECO:0000256" key="1">
    <source>
        <dbReference type="SAM" id="SignalP"/>
    </source>
</evidence>
<gene>
    <name evidence="3" type="ORF">HUO14_13125</name>
</gene>
<evidence type="ECO:0000313" key="4">
    <source>
        <dbReference type="Proteomes" id="UP000652427"/>
    </source>
</evidence>
<keyword evidence="4" id="KW-1185">Reference proteome</keyword>
<keyword evidence="1" id="KW-0732">Signal</keyword>
<feature type="signal peptide" evidence="1">
    <location>
        <begin position="1"/>
        <end position="24"/>
    </location>
</feature>
<accession>A0ABX2N569</accession>
<name>A0ABX2N569_9SPHN</name>
<protein>
    <submittedName>
        <fullName evidence="3">DUF4136 domain-containing protein</fullName>
    </submittedName>
</protein>
<feature type="domain" description="DUF4136" evidence="2">
    <location>
        <begin position="52"/>
        <end position="193"/>
    </location>
</feature>